<accession>A0A0N0DUA2</accession>
<dbReference type="VEuPathDB" id="TriTrypDB:LpyrH10_13_1830"/>
<dbReference type="AlphaFoldDB" id="A0A0N0DUA2"/>
<feature type="compositionally biased region" description="Low complexity" evidence="1">
    <location>
        <begin position="215"/>
        <end position="235"/>
    </location>
</feature>
<feature type="region of interest" description="Disordered" evidence="1">
    <location>
        <begin position="389"/>
        <end position="417"/>
    </location>
</feature>
<feature type="compositionally biased region" description="Basic and acidic residues" evidence="1">
    <location>
        <begin position="121"/>
        <end position="138"/>
    </location>
</feature>
<reference evidence="2 3" key="1">
    <citation type="submission" date="2015-07" db="EMBL/GenBank/DDBJ databases">
        <title>High-quality genome of monoxenous trypanosomatid Leptomonas pyrrhocoris.</title>
        <authorList>
            <person name="Flegontov P."/>
            <person name="Butenko A."/>
            <person name="Firsov S."/>
            <person name="Vlcek C."/>
            <person name="Logacheva M.D."/>
            <person name="Field M."/>
            <person name="Filatov D."/>
            <person name="Flegontova O."/>
            <person name="Gerasimov E."/>
            <person name="Jackson A.P."/>
            <person name="Kelly S."/>
            <person name="Opperdoes F."/>
            <person name="O'Reilly A."/>
            <person name="Votypka J."/>
            <person name="Yurchenko V."/>
            <person name="Lukes J."/>
        </authorList>
    </citation>
    <scope>NUCLEOTIDE SEQUENCE [LARGE SCALE GENOMIC DNA]</scope>
    <source>
        <strain evidence="2">H10</strain>
    </source>
</reference>
<dbReference type="OMA" id="REQRCYR"/>
<feature type="region of interest" description="Disordered" evidence="1">
    <location>
        <begin position="191"/>
        <end position="280"/>
    </location>
</feature>
<evidence type="ECO:0000256" key="1">
    <source>
        <dbReference type="SAM" id="MobiDB-lite"/>
    </source>
</evidence>
<sequence>MKMVADSYGLCAACENQSAAWSRQQGNYSPVTCAVRAASPSSSTVERHSHASSPSSSPIRRPHAPEQEETRNSINGDVNGKCVKTRRVRPARRWSEHVDAPTAVSFNNLLWSGAVTSQPPNRHDSRIRRSERTSKTASEDSSTNPSVSSSSSSSAKLEESIYKRIVEWDLNSARLSNNACDRVVAAVSDDSPFTGVRGKATTASDDGESDEGSSRHSSPALSASSESKRSSNSPSFAPLEDGVTVRAPEATSAGGLQRTPPSSPPRRCSDAAPPSATTAAEAAVMPPLYITPCVSYTESHTSSPSSSSASASFNVADIVTALRSTPADQHPFLDMQYQRNLREHEQAQEQLNQQVMQSFQTQFSSHQQAAAFKCLLNAAHRHQYHQCMARDTTKEKSRQQASDNFAGARSPSCAGRWGPRQRRLINRQWRMTAEQAECDLYREGLGAVQRKLSCMCLFNPDTDVRVYDENTNVREQRCYRQHKLLVRLQRQAMRGGNPYFLGEAA</sequence>
<evidence type="ECO:0000313" key="2">
    <source>
        <dbReference type="EMBL" id="KPA78638.1"/>
    </source>
</evidence>
<name>A0A0N0DUA2_LEPPY</name>
<gene>
    <name evidence="2" type="ORF">ABB37_06238</name>
</gene>
<feature type="compositionally biased region" description="Basic residues" evidence="1">
    <location>
        <begin position="83"/>
        <end position="92"/>
    </location>
</feature>
<organism evidence="2 3">
    <name type="scientific">Leptomonas pyrrhocoris</name>
    <name type="common">Firebug parasite</name>
    <dbReference type="NCBI Taxonomy" id="157538"/>
    <lineage>
        <taxon>Eukaryota</taxon>
        <taxon>Discoba</taxon>
        <taxon>Euglenozoa</taxon>
        <taxon>Kinetoplastea</taxon>
        <taxon>Metakinetoplastina</taxon>
        <taxon>Trypanosomatida</taxon>
        <taxon>Trypanosomatidae</taxon>
        <taxon>Leishmaniinae</taxon>
        <taxon>Leptomonas</taxon>
    </lineage>
</organism>
<dbReference type="EMBL" id="LGTL01000013">
    <property type="protein sequence ID" value="KPA78638.1"/>
    <property type="molecule type" value="Genomic_DNA"/>
</dbReference>
<dbReference type="RefSeq" id="XP_015657077.1">
    <property type="nucleotide sequence ID" value="XM_015804503.1"/>
</dbReference>
<evidence type="ECO:0000313" key="3">
    <source>
        <dbReference type="Proteomes" id="UP000037923"/>
    </source>
</evidence>
<feature type="region of interest" description="Disordered" evidence="1">
    <location>
        <begin position="113"/>
        <end position="156"/>
    </location>
</feature>
<dbReference type="OrthoDB" id="242365at2759"/>
<proteinExistence type="predicted"/>
<feature type="compositionally biased region" description="Low complexity" evidence="1">
    <location>
        <begin position="139"/>
        <end position="155"/>
    </location>
</feature>
<dbReference type="GeneID" id="26906527"/>
<comment type="caution">
    <text evidence="2">The sequence shown here is derived from an EMBL/GenBank/DDBJ whole genome shotgun (WGS) entry which is preliminary data.</text>
</comment>
<keyword evidence="3" id="KW-1185">Reference proteome</keyword>
<feature type="compositionally biased region" description="Low complexity" evidence="1">
    <location>
        <begin position="270"/>
        <end position="280"/>
    </location>
</feature>
<protein>
    <submittedName>
        <fullName evidence="2">Uncharacterized protein</fullName>
    </submittedName>
</protein>
<feature type="region of interest" description="Disordered" evidence="1">
    <location>
        <begin position="36"/>
        <end position="94"/>
    </location>
</feature>
<dbReference type="Proteomes" id="UP000037923">
    <property type="component" value="Unassembled WGS sequence"/>
</dbReference>